<reference evidence="2 3" key="1">
    <citation type="journal article" date="2014" name="Mol. Plant">
        <title>Chromosome Scale Genome Assembly and Transcriptome Profiling of Nannochloropsis gaditana in Nitrogen Depletion.</title>
        <authorList>
            <person name="Corteggiani Carpinelli E."/>
            <person name="Telatin A."/>
            <person name="Vitulo N."/>
            <person name="Forcato C."/>
            <person name="D'Angelo M."/>
            <person name="Schiavon R."/>
            <person name="Vezzi A."/>
            <person name="Giacometti G.M."/>
            <person name="Morosinotto T."/>
            <person name="Valle G."/>
        </authorList>
    </citation>
    <scope>NUCLEOTIDE SEQUENCE [LARGE SCALE GENOMIC DNA]</scope>
    <source>
        <strain evidence="2 3">B-31</strain>
    </source>
</reference>
<dbReference type="Proteomes" id="UP000019335">
    <property type="component" value="Chromosome 2"/>
</dbReference>
<gene>
    <name evidence="2" type="ORF">Naga_100391g6</name>
</gene>
<evidence type="ECO:0000313" key="2">
    <source>
        <dbReference type="EMBL" id="EWM30019.1"/>
    </source>
</evidence>
<comment type="caution">
    <text evidence="2">The sequence shown here is derived from an EMBL/GenBank/DDBJ whole genome shotgun (WGS) entry which is preliminary data.</text>
</comment>
<feature type="region of interest" description="Disordered" evidence="1">
    <location>
        <begin position="1"/>
        <end position="20"/>
    </location>
</feature>
<evidence type="ECO:0000256" key="1">
    <source>
        <dbReference type="SAM" id="MobiDB-lite"/>
    </source>
</evidence>
<organism evidence="2 3">
    <name type="scientific">Nannochloropsis gaditana</name>
    <dbReference type="NCBI Taxonomy" id="72520"/>
    <lineage>
        <taxon>Eukaryota</taxon>
        <taxon>Sar</taxon>
        <taxon>Stramenopiles</taxon>
        <taxon>Ochrophyta</taxon>
        <taxon>Eustigmatophyceae</taxon>
        <taxon>Eustigmatales</taxon>
        <taxon>Monodopsidaceae</taxon>
        <taxon>Nannochloropsis</taxon>
    </lineage>
</organism>
<dbReference type="AlphaFoldDB" id="W7UAR1"/>
<proteinExistence type="predicted"/>
<sequence length="102" mass="12029">MQTKRINGASRTTYDGINPKPPRALTDVHRGISRFSDRRWNNTHVQIIMPASLWEWAVWRSFLQHFVRTWFIKLQRNMFLVVIEVPSPPLSRPLLPSVHVVK</sequence>
<dbReference type="EMBL" id="AZIL01000074">
    <property type="protein sequence ID" value="EWM30019.1"/>
    <property type="molecule type" value="Genomic_DNA"/>
</dbReference>
<keyword evidence="3" id="KW-1185">Reference proteome</keyword>
<protein>
    <submittedName>
        <fullName evidence="2">Uncharacterized protein</fullName>
    </submittedName>
</protein>
<feature type="compositionally biased region" description="Polar residues" evidence="1">
    <location>
        <begin position="1"/>
        <end position="15"/>
    </location>
</feature>
<evidence type="ECO:0000313" key="3">
    <source>
        <dbReference type="Proteomes" id="UP000019335"/>
    </source>
</evidence>
<name>W7UAR1_9STRA</name>
<accession>W7UAR1</accession>